<sequence length="320" mass="36960">MIFLLFLVGTVCSALFLASTFGLGTFVGCSHLFFDFIISLLRVIGQILYIITGFLFELSNQLAYVCVKCLPFAWKVVTVVTSFLLWVGSQVIRGIFGTGNVFLTSISWIFCLCIFCLCTERFFKRIPSDEIEDNNRNLIQEVNQRMEYENQENENEENSLEEAEINMAAEDNDRNAVRELEHRQINRQSLQREPPTMFHGERLIVQLPDRRKTRQRLGHLNFRSENTDTESSGSCYSSDTEEHETEGSSSFINSAGVRRRRHSRTEDNLCVVCLDRQRNTAVFPCGHLHLCTQCVELIMNKKKNCPTCQSDIQEYRRVYI</sequence>
<dbReference type="Gene3D" id="3.30.40.10">
    <property type="entry name" value="Zinc/RING finger domain, C3HC4 (zinc finger)"/>
    <property type="match status" value="1"/>
</dbReference>
<accession>A0A8B8DIG1</accession>
<dbReference type="Proteomes" id="UP000694844">
    <property type="component" value="Chromosome 3"/>
</dbReference>
<evidence type="ECO:0000259" key="7">
    <source>
        <dbReference type="PROSITE" id="PS50089"/>
    </source>
</evidence>
<evidence type="ECO:0000313" key="9">
    <source>
        <dbReference type="RefSeq" id="XP_022326761.1"/>
    </source>
</evidence>
<feature type="coiled-coil region" evidence="4">
    <location>
        <begin position="131"/>
        <end position="180"/>
    </location>
</feature>
<feature type="compositionally biased region" description="Polar residues" evidence="5">
    <location>
        <begin position="229"/>
        <end position="238"/>
    </location>
</feature>
<protein>
    <submittedName>
        <fullName evidence="9">E3 ubiquitin-protein ligase cblA-like</fullName>
    </submittedName>
</protein>
<keyword evidence="6" id="KW-0812">Transmembrane</keyword>
<feature type="transmembrane region" description="Helical" evidence="6">
    <location>
        <begin position="94"/>
        <end position="118"/>
    </location>
</feature>
<evidence type="ECO:0000256" key="2">
    <source>
        <dbReference type="ARBA" id="ARBA00022833"/>
    </source>
</evidence>
<keyword evidence="6" id="KW-1133">Transmembrane helix</keyword>
<dbReference type="InterPro" id="IPR013083">
    <property type="entry name" value="Znf_RING/FYVE/PHD"/>
</dbReference>
<dbReference type="PANTHER" id="PTHR22696">
    <property type="entry name" value="E3 UBIQUITIN-PROTEIN LIGASE RNF26"/>
    <property type="match status" value="1"/>
</dbReference>
<evidence type="ECO:0000256" key="5">
    <source>
        <dbReference type="SAM" id="MobiDB-lite"/>
    </source>
</evidence>
<dbReference type="GO" id="GO:0006511">
    <property type="term" value="P:ubiquitin-dependent protein catabolic process"/>
    <property type="evidence" value="ECO:0007669"/>
    <property type="project" value="TreeGrafter"/>
</dbReference>
<evidence type="ECO:0000256" key="1">
    <source>
        <dbReference type="ARBA" id="ARBA00022771"/>
    </source>
</evidence>
<dbReference type="RefSeq" id="XP_022326761.1">
    <property type="nucleotide sequence ID" value="XM_022471053.1"/>
</dbReference>
<dbReference type="SMART" id="SM00184">
    <property type="entry name" value="RING"/>
    <property type="match status" value="1"/>
</dbReference>
<feature type="region of interest" description="Disordered" evidence="5">
    <location>
        <begin position="215"/>
        <end position="258"/>
    </location>
</feature>
<dbReference type="GO" id="GO:0061630">
    <property type="term" value="F:ubiquitin protein ligase activity"/>
    <property type="evidence" value="ECO:0007669"/>
    <property type="project" value="TreeGrafter"/>
</dbReference>
<keyword evidence="4" id="KW-0175">Coiled coil</keyword>
<keyword evidence="1 3" id="KW-0863">Zinc-finger</keyword>
<dbReference type="PANTHER" id="PTHR22696:SF1">
    <property type="entry name" value="E3 UBIQUITIN-PROTEIN LIGASE RNF26"/>
    <property type="match status" value="1"/>
</dbReference>
<dbReference type="GO" id="GO:0008270">
    <property type="term" value="F:zinc ion binding"/>
    <property type="evidence" value="ECO:0007669"/>
    <property type="project" value="UniProtKB-KW"/>
</dbReference>
<organism evidence="8 9">
    <name type="scientific">Crassostrea virginica</name>
    <name type="common">Eastern oyster</name>
    <dbReference type="NCBI Taxonomy" id="6565"/>
    <lineage>
        <taxon>Eukaryota</taxon>
        <taxon>Metazoa</taxon>
        <taxon>Spiralia</taxon>
        <taxon>Lophotrochozoa</taxon>
        <taxon>Mollusca</taxon>
        <taxon>Bivalvia</taxon>
        <taxon>Autobranchia</taxon>
        <taxon>Pteriomorphia</taxon>
        <taxon>Ostreida</taxon>
        <taxon>Ostreoidea</taxon>
        <taxon>Ostreidae</taxon>
        <taxon>Crassostrea</taxon>
    </lineage>
</organism>
<evidence type="ECO:0000256" key="4">
    <source>
        <dbReference type="SAM" id="Coils"/>
    </source>
</evidence>
<dbReference type="PROSITE" id="PS50089">
    <property type="entry name" value="ZF_RING_2"/>
    <property type="match status" value="1"/>
</dbReference>
<feature type="domain" description="RING-type" evidence="7">
    <location>
        <begin position="270"/>
        <end position="309"/>
    </location>
</feature>
<keyword evidence="1 3" id="KW-0479">Metal-binding</keyword>
<keyword evidence="8" id="KW-1185">Reference proteome</keyword>
<name>A0A8B8DIG1_CRAVI</name>
<evidence type="ECO:0000256" key="6">
    <source>
        <dbReference type="SAM" id="Phobius"/>
    </source>
</evidence>
<dbReference type="Pfam" id="PF13920">
    <property type="entry name" value="zf-C3HC4_3"/>
    <property type="match status" value="1"/>
</dbReference>
<dbReference type="SUPFAM" id="SSF57850">
    <property type="entry name" value="RING/U-box"/>
    <property type="match status" value="1"/>
</dbReference>
<dbReference type="KEGG" id="cvn:111126418"/>
<dbReference type="OrthoDB" id="6042683at2759"/>
<feature type="transmembrane region" description="Helical" evidence="6">
    <location>
        <begin position="62"/>
        <end position="88"/>
    </location>
</feature>
<keyword evidence="2" id="KW-0862">Zinc</keyword>
<dbReference type="AlphaFoldDB" id="A0A8B8DIG1"/>
<dbReference type="GO" id="GO:0016567">
    <property type="term" value="P:protein ubiquitination"/>
    <property type="evidence" value="ECO:0007669"/>
    <property type="project" value="TreeGrafter"/>
</dbReference>
<evidence type="ECO:0000256" key="3">
    <source>
        <dbReference type="PROSITE-ProRule" id="PRU00175"/>
    </source>
</evidence>
<feature type="transmembrane region" description="Helical" evidence="6">
    <location>
        <begin position="32"/>
        <end position="55"/>
    </location>
</feature>
<keyword evidence="6" id="KW-0472">Membrane</keyword>
<dbReference type="InterPro" id="IPR001841">
    <property type="entry name" value="Znf_RING"/>
</dbReference>
<dbReference type="GeneID" id="111126418"/>
<reference evidence="9" key="1">
    <citation type="submission" date="2025-08" db="UniProtKB">
        <authorList>
            <consortium name="RefSeq"/>
        </authorList>
    </citation>
    <scope>IDENTIFICATION</scope>
    <source>
        <tissue evidence="9">Whole sample</tissue>
    </source>
</reference>
<proteinExistence type="predicted"/>
<evidence type="ECO:0000313" key="8">
    <source>
        <dbReference type="Proteomes" id="UP000694844"/>
    </source>
</evidence>
<gene>
    <name evidence="9" type="primary">LOC111126418</name>
</gene>